<dbReference type="WBParaSite" id="MBELARI_LOCUS6966">
    <property type="protein sequence ID" value="MBELARI_LOCUS6966"/>
    <property type="gene ID" value="MBELARI_LOCUS6966"/>
</dbReference>
<evidence type="ECO:0000256" key="2">
    <source>
        <dbReference type="SAM" id="Phobius"/>
    </source>
</evidence>
<keyword evidence="2" id="KW-0472">Membrane</keyword>
<dbReference type="AlphaFoldDB" id="A0AAF3FJB4"/>
<evidence type="ECO:0000313" key="3">
    <source>
        <dbReference type="Proteomes" id="UP000887575"/>
    </source>
</evidence>
<keyword evidence="2" id="KW-0812">Transmembrane</keyword>
<protein>
    <submittedName>
        <fullName evidence="4">Uncharacterized protein</fullName>
    </submittedName>
</protein>
<dbReference type="Proteomes" id="UP000887575">
    <property type="component" value="Unassembled WGS sequence"/>
</dbReference>
<keyword evidence="2" id="KW-1133">Transmembrane helix</keyword>
<sequence>MISFYAILFYIFYSIPLFAYTLLVATCNKASNNNDKLKNSSISEKERVEDEENSQDRPVPSPSDEKVGSELDAEANSENDDKSDNTVNAASSKESVTEMKTANEPLLKSTSEPHTQEIYVPIGAATSRPERKSILCKPIKVTKQQKIAHNVSFKGNEIAAS</sequence>
<feature type="compositionally biased region" description="Polar residues" evidence="1">
    <location>
        <begin position="85"/>
        <end position="100"/>
    </location>
</feature>
<feature type="region of interest" description="Disordered" evidence="1">
    <location>
        <begin position="34"/>
        <end position="124"/>
    </location>
</feature>
<name>A0AAF3FJB4_9BILA</name>
<keyword evidence="3" id="KW-1185">Reference proteome</keyword>
<organism evidence="3 4">
    <name type="scientific">Mesorhabditis belari</name>
    <dbReference type="NCBI Taxonomy" id="2138241"/>
    <lineage>
        <taxon>Eukaryota</taxon>
        <taxon>Metazoa</taxon>
        <taxon>Ecdysozoa</taxon>
        <taxon>Nematoda</taxon>
        <taxon>Chromadorea</taxon>
        <taxon>Rhabditida</taxon>
        <taxon>Rhabditina</taxon>
        <taxon>Rhabditomorpha</taxon>
        <taxon>Rhabditoidea</taxon>
        <taxon>Rhabditidae</taxon>
        <taxon>Mesorhabditinae</taxon>
        <taxon>Mesorhabditis</taxon>
    </lineage>
</organism>
<reference evidence="4" key="1">
    <citation type="submission" date="2024-02" db="UniProtKB">
        <authorList>
            <consortium name="WormBaseParasite"/>
        </authorList>
    </citation>
    <scope>IDENTIFICATION</scope>
</reference>
<proteinExistence type="predicted"/>
<accession>A0AAF3FJB4</accession>
<feature type="compositionally biased region" description="Basic and acidic residues" evidence="1">
    <location>
        <begin position="35"/>
        <end position="48"/>
    </location>
</feature>
<evidence type="ECO:0000256" key="1">
    <source>
        <dbReference type="SAM" id="MobiDB-lite"/>
    </source>
</evidence>
<feature type="transmembrane region" description="Helical" evidence="2">
    <location>
        <begin position="7"/>
        <end position="25"/>
    </location>
</feature>
<evidence type="ECO:0000313" key="4">
    <source>
        <dbReference type="WBParaSite" id="MBELARI_LOCUS6966"/>
    </source>
</evidence>